<dbReference type="OrthoDB" id="10373033at2759"/>
<proteinExistence type="predicted"/>
<name>A0A5J5F8G0_9PEZI</name>
<feature type="coiled-coil region" evidence="1">
    <location>
        <begin position="181"/>
        <end position="208"/>
    </location>
</feature>
<keyword evidence="4" id="KW-1185">Reference proteome</keyword>
<evidence type="ECO:0000256" key="1">
    <source>
        <dbReference type="SAM" id="Coils"/>
    </source>
</evidence>
<dbReference type="Proteomes" id="UP000326924">
    <property type="component" value="Unassembled WGS sequence"/>
</dbReference>
<sequence length="671" mass="72775">MAASTSSSALDASVSDLQRALDTLQPELHTLTSSVPSASIRSILSEASESLHQLLAFLSARKNPSAAAATAAARARDNGELQAQLAQLFAALARAEGDAIVEGHSCEMALADVSKFQDAKVSPLLRDFSSVKERALALVADSARAVDAAIEEQGESKRRVEANTERVAATSKDLDEVQASLNTMAYQMEALVERRMELEERKQEAKERREIQRVCVFPSILFIAMSDHAGIVLSSYRFPFDVCASTCTRGCRSKCFLNVCPQLWHASWLVTDRTSRTMDAELRRVATQLASLRQQTEGLNPALIEQALKELNMEHASLQHELDVAIAVVATLKAEKDSLETQLQQLEFVHEELDSVCQQLATAQHAVAESAAKAGDAADRASHAKGLCAQGIANVCRLGFVEGRRWIVALLSGVVDVVGEGRKELEACKDDEQLDEGIESGGESVRKGSMISADWSEHGDSPIDGTGELVLPPTIEEDLADDEAEDGDSECDCEGSDDEEVPETVDVGVETVVHAEEDVIAESNGATEIPLPESSDTEEEEEEEDIHLNAEPAPSETSESGPLLAYHDEEDEEPFKKQQPFSIKEPVHGVVAGSSFEPVASESQPVQQHKDSKEPIVTVVEVDETVSRDEAERRRRGLDMQRKGLDVVHLTEVEVDTSTMPGGFHSPLIGH</sequence>
<reference evidence="3 4" key="1">
    <citation type="submission" date="2019-09" db="EMBL/GenBank/DDBJ databases">
        <title>Draft genome of the ectomycorrhizal ascomycete Sphaerosporella brunnea.</title>
        <authorList>
            <consortium name="DOE Joint Genome Institute"/>
            <person name="Benucci G.M."/>
            <person name="Marozzi G."/>
            <person name="Antonielli L."/>
            <person name="Sanchez S."/>
            <person name="Marco P."/>
            <person name="Wang X."/>
            <person name="Falini L.B."/>
            <person name="Barry K."/>
            <person name="Haridas S."/>
            <person name="Lipzen A."/>
            <person name="Labutti K."/>
            <person name="Grigoriev I.V."/>
            <person name="Murat C."/>
            <person name="Martin F."/>
            <person name="Albertini E."/>
            <person name="Donnini D."/>
            <person name="Bonito G."/>
        </authorList>
    </citation>
    <scope>NUCLEOTIDE SEQUENCE [LARGE SCALE GENOMIC DNA]</scope>
    <source>
        <strain evidence="3 4">Sb_GMNB300</strain>
    </source>
</reference>
<accession>A0A5J5F8G0</accession>
<evidence type="ECO:0000313" key="3">
    <source>
        <dbReference type="EMBL" id="KAA8913496.1"/>
    </source>
</evidence>
<feature type="coiled-coil region" evidence="1">
    <location>
        <begin position="308"/>
        <end position="356"/>
    </location>
</feature>
<dbReference type="EMBL" id="VXIS01000014">
    <property type="protein sequence ID" value="KAA8913496.1"/>
    <property type="molecule type" value="Genomic_DNA"/>
</dbReference>
<feature type="region of interest" description="Disordered" evidence="2">
    <location>
        <begin position="517"/>
        <end position="583"/>
    </location>
</feature>
<keyword evidence="1" id="KW-0175">Coiled coil</keyword>
<evidence type="ECO:0000313" key="4">
    <source>
        <dbReference type="Proteomes" id="UP000326924"/>
    </source>
</evidence>
<protein>
    <submittedName>
        <fullName evidence="3">Uncharacterized protein</fullName>
    </submittedName>
</protein>
<feature type="region of interest" description="Disordered" evidence="2">
    <location>
        <begin position="481"/>
        <end position="503"/>
    </location>
</feature>
<feature type="compositionally biased region" description="Acidic residues" evidence="2">
    <location>
        <begin position="535"/>
        <end position="545"/>
    </location>
</feature>
<organism evidence="3 4">
    <name type="scientific">Sphaerosporella brunnea</name>
    <dbReference type="NCBI Taxonomy" id="1250544"/>
    <lineage>
        <taxon>Eukaryota</taxon>
        <taxon>Fungi</taxon>
        <taxon>Dikarya</taxon>
        <taxon>Ascomycota</taxon>
        <taxon>Pezizomycotina</taxon>
        <taxon>Pezizomycetes</taxon>
        <taxon>Pezizales</taxon>
        <taxon>Pyronemataceae</taxon>
        <taxon>Sphaerosporella</taxon>
    </lineage>
</organism>
<gene>
    <name evidence="3" type="ORF">FN846DRAFT_100217</name>
</gene>
<dbReference type="InParanoid" id="A0A5J5F8G0"/>
<dbReference type="AlphaFoldDB" id="A0A5J5F8G0"/>
<comment type="caution">
    <text evidence="3">The sequence shown here is derived from an EMBL/GenBank/DDBJ whole genome shotgun (WGS) entry which is preliminary data.</text>
</comment>
<evidence type="ECO:0000256" key="2">
    <source>
        <dbReference type="SAM" id="MobiDB-lite"/>
    </source>
</evidence>